<dbReference type="OrthoDB" id="9809364at2"/>
<evidence type="ECO:0000256" key="1">
    <source>
        <dbReference type="ARBA" id="ARBA00004571"/>
    </source>
</evidence>
<dbReference type="GO" id="GO:0046930">
    <property type="term" value="C:pore complex"/>
    <property type="evidence" value="ECO:0007669"/>
    <property type="project" value="UniProtKB-KW"/>
</dbReference>
<evidence type="ECO:0000313" key="12">
    <source>
        <dbReference type="EMBL" id="TJZ60721.1"/>
    </source>
</evidence>
<evidence type="ECO:0000256" key="8">
    <source>
        <dbReference type="ARBA" id="ARBA00023237"/>
    </source>
</evidence>
<evidence type="ECO:0000256" key="4">
    <source>
        <dbReference type="ARBA" id="ARBA00022692"/>
    </source>
</evidence>
<evidence type="ECO:0000256" key="9">
    <source>
        <dbReference type="PROSITE-ProRule" id="PRU00473"/>
    </source>
</evidence>
<dbReference type="GO" id="GO:0009279">
    <property type="term" value="C:cell outer membrane"/>
    <property type="evidence" value="ECO:0007669"/>
    <property type="project" value="UniProtKB-SubCell"/>
</dbReference>
<dbReference type="AlphaFoldDB" id="A0A4U0P0I4"/>
<dbReference type="InterPro" id="IPR011250">
    <property type="entry name" value="OMP/PagP_B-barrel"/>
</dbReference>
<evidence type="ECO:0000256" key="6">
    <source>
        <dbReference type="ARBA" id="ARBA00023114"/>
    </source>
</evidence>
<reference evidence="12 13" key="1">
    <citation type="submission" date="2019-04" db="EMBL/GenBank/DDBJ databases">
        <title>Sphingobacterium olei sp. nov., isolated from oil-contaminated soil.</title>
        <authorList>
            <person name="Liu B."/>
        </authorList>
    </citation>
    <scope>NUCLEOTIDE SEQUENCE [LARGE SCALE GENOMIC DNA]</scope>
    <source>
        <strain evidence="12 13">HAL-9</strain>
    </source>
</reference>
<evidence type="ECO:0000256" key="5">
    <source>
        <dbReference type="ARBA" id="ARBA00023065"/>
    </source>
</evidence>
<dbReference type="Proteomes" id="UP000306808">
    <property type="component" value="Unassembled WGS sequence"/>
</dbReference>
<feature type="domain" description="OmpA-like" evidence="11">
    <location>
        <begin position="464"/>
        <end position="581"/>
    </location>
</feature>
<dbReference type="InterPro" id="IPR050330">
    <property type="entry name" value="Bact_OuterMem_StrucFunc"/>
</dbReference>
<accession>A0A4U0P0I4</accession>
<dbReference type="SUPFAM" id="SSF56925">
    <property type="entry name" value="OMPA-like"/>
    <property type="match status" value="1"/>
</dbReference>
<dbReference type="PANTHER" id="PTHR30329:SF21">
    <property type="entry name" value="LIPOPROTEIN YIAD-RELATED"/>
    <property type="match status" value="1"/>
</dbReference>
<dbReference type="SUPFAM" id="SSF103088">
    <property type="entry name" value="OmpA-like"/>
    <property type="match status" value="1"/>
</dbReference>
<dbReference type="GO" id="GO:0015288">
    <property type="term" value="F:porin activity"/>
    <property type="evidence" value="ECO:0007669"/>
    <property type="project" value="UniProtKB-KW"/>
</dbReference>
<comment type="caution">
    <text evidence="12">The sequence shown here is derived from an EMBL/GenBank/DDBJ whole genome shotgun (WGS) entry which is preliminary data.</text>
</comment>
<dbReference type="Gene3D" id="3.30.1330.60">
    <property type="entry name" value="OmpA-like domain"/>
    <property type="match status" value="1"/>
</dbReference>
<evidence type="ECO:0000259" key="11">
    <source>
        <dbReference type="PROSITE" id="PS51123"/>
    </source>
</evidence>
<dbReference type="CDD" id="cd07185">
    <property type="entry name" value="OmpA_C-like"/>
    <property type="match status" value="1"/>
</dbReference>
<dbReference type="InterPro" id="IPR006664">
    <property type="entry name" value="OMP_bac"/>
</dbReference>
<name>A0A4U0P0I4_9SPHI</name>
<comment type="subcellular location">
    <subcellularLocation>
        <location evidence="1">Cell outer membrane</location>
        <topology evidence="1">Multi-pass membrane protein</topology>
    </subcellularLocation>
</comment>
<keyword evidence="10" id="KW-0732">Signal</keyword>
<evidence type="ECO:0000313" key="13">
    <source>
        <dbReference type="Proteomes" id="UP000306808"/>
    </source>
</evidence>
<dbReference type="PRINTS" id="PR01021">
    <property type="entry name" value="OMPADOMAIN"/>
</dbReference>
<feature type="chain" id="PRO_5020321175" evidence="10">
    <location>
        <begin position="20"/>
        <end position="581"/>
    </location>
</feature>
<keyword evidence="6" id="KW-0626">Porin</keyword>
<dbReference type="InterPro" id="IPR006665">
    <property type="entry name" value="OmpA-like"/>
</dbReference>
<dbReference type="PROSITE" id="PS51123">
    <property type="entry name" value="OMPA_2"/>
    <property type="match status" value="1"/>
</dbReference>
<sequence>MKRILLALMLIGFTILAHAQDNRSKGDLQIGIQGGASIPIGTYKSVGEAKLGYFSGFFLDKYFNGSTFGLGLDARYLSHSAVKQDTLFFTNGYLNTDYKKNKFVNYFIGIGPTYKYEKNRFQLEAYIKGGVMLQHFPEYSRSLYYEDAMLFPFTMDIKATVNDSTNKAMTWAGVGGLRFNYKLNPHVALFANVDYLQSFGSKFAGKNSQFAVEEHVEHNPIVAGTAVKNFLDHYEERKVMTSTLHQSVNLGIGIKYIFGTKATPKIAEPVQHYDDLVKGVDKGLQIVVKDKQTNLALSGVTVSVKGSNVEERSISDAHGQAERISTIIPGRYEIIGEKNGIKTPLLTLTEEDFKTPASILFKEIYHDDPRFTLIGETFDCALEKNTAGVNTVLTNNNSKINVSQTSDGEGKFIYQLEQNGEFSLVANQAGKYSQTEIVSTKGLDRSQTLYVTLKLGVCDLIAGGEWVLKNIHYDFDKSNIRPDAAIILDNVVSILQQNPTLRIELSSHTDSRGNDEYNQKLSQRRAESAVQYLISHGIAKDRLVAKGYGESKLINHCGNNVNCSEEMHEQNRRTEIKILAL</sequence>
<keyword evidence="13" id="KW-1185">Reference proteome</keyword>
<keyword evidence="8" id="KW-0998">Cell outer membrane</keyword>
<dbReference type="Pfam" id="PF00691">
    <property type="entry name" value="OmpA"/>
    <property type="match status" value="1"/>
</dbReference>
<dbReference type="GO" id="GO:0006811">
    <property type="term" value="P:monoatomic ion transport"/>
    <property type="evidence" value="ECO:0007669"/>
    <property type="project" value="UniProtKB-KW"/>
</dbReference>
<gene>
    <name evidence="12" type="ORF">FAZ15_12105</name>
</gene>
<evidence type="ECO:0000256" key="2">
    <source>
        <dbReference type="ARBA" id="ARBA00022448"/>
    </source>
</evidence>
<evidence type="ECO:0000256" key="3">
    <source>
        <dbReference type="ARBA" id="ARBA00022452"/>
    </source>
</evidence>
<keyword evidence="4" id="KW-0812">Transmembrane</keyword>
<proteinExistence type="predicted"/>
<keyword evidence="2" id="KW-0813">Transport</keyword>
<dbReference type="InterPro" id="IPR036737">
    <property type="entry name" value="OmpA-like_sf"/>
</dbReference>
<keyword evidence="5" id="KW-0406">Ion transport</keyword>
<keyword evidence="3" id="KW-1134">Transmembrane beta strand</keyword>
<dbReference type="RefSeq" id="WP_136901560.1">
    <property type="nucleotide sequence ID" value="NZ_SUME01000004.1"/>
</dbReference>
<keyword evidence="7 9" id="KW-0472">Membrane</keyword>
<protein>
    <submittedName>
        <fullName evidence="12">OmpA family protein</fullName>
    </submittedName>
</protein>
<dbReference type="EMBL" id="SUME01000004">
    <property type="protein sequence ID" value="TJZ60721.1"/>
    <property type="molecule type" value="Genomic_DNA"/>
</dbReference>
<dbReference type="PANTHER" id="PTHR30329">
    <property type="entry name" value="STATOR ELEMENT OF FLAGELLAR MOTOR COMPLEX"/>
    <property type="match status" value="1"/>
</dbReference>
<evidence type="ECO:0000256" key="7">
    <source>
        <dbReference type="ARBA" id="ARBA00023136"/>
    </source>
</evidence>
<organism evidence="12 13">
    <name type="scientific">Sphingobacterium olei</name>
    <dbReference type="NCBI Taxonomy" id="2571155"/>
    <lineage>
        <taxon>Bacteria</taxon>
        <taxon>Pseudomonadati</taxon>
        <taxon>Bacteroidota</taxon>
        <taxon>Sphingobacteriia</taxon>
        <taxon>Sphingobacteriales</taxon>
        <taxon>Sphingobacteriaceae</taxon>
        <taxon>Sphingobacterium</taxon>
    </lineage>
</organism>
<evidence type="ECO:0000256" key="10">
    <source>
        <dbReference type="SAM" id="SignalP"/>
    </source>
</evidence>
<feature type="signal peptide" evidence="10">
    <location>
        <begin position="1"/>
        <end position="19"/>
    </location>
</feature>